<feature type="region of interest" description="Disordered" evidence="1">
    <location>
        <begin position="228"/>
        <end position="362"/>
    </location>
</feature>
<dbReference type="RefSeq" id="XP_663359.1">
    <property type="nucleotide sequence ID" value="XM_658267.2"/>
</dbReference>
<dbReference type="GO" id="GO:0048315">
    <property type="term" value="P:conidium formation"/>
    <property type="evidence" value="ECO:0000315"/>
    <property type="project" value="AspGD"/>
</dbReference>
<dbReference type="PANTHER" id="PTHR10845:SF267">
    <property type="entry name" value="REGULATOR OF G PROTEIN SIGNALING DOMAIN PROTEIN (AFU_ORTHOLOGUE AFUA_6G06860)"/>
    <property type="match status" value="1"/>
</dbReference>
<accession>Q5B125</accession>
<dbReference type="AlphaFoldDB" id="Q5B125"/>
<reference evidence="4" key="2">
    <citation type="journal article" date="2009" name="Fungal Genet. Biol.">
        <title>The 2008 update of the Aspergillus nidulans genome annotation: a community effort.</title>
        <authorList>
            <person name="Wortman J.R."/>
            <person name="Gilsenan J.M."/>
            <person name="Joardar V."/>
            <person name="Deegan J."/>
            <person name="Clutterbuck J."/>
            <person name="Andersen M.R."/>
            <person name="Archer D."/>
            <person name="Bencina M."/>
            <person name="Braus G."/>
            <person name="Coutinho P."/>
            <person name="von Dohren H."/>
            <person name="Doonan J."/>
            <person name="Driessen A.J."/>
            <person name="Durek P."/>
            <person name="Espeso E."/>
            <person name="Fekete E."/>
            <person name="Flipphi M."/>
            <person name="Estrada C.G."/>
            <person name="Geysens S."/>
            <person name="Goldman G."/>
            <person name="de Groot P.W."/>
            <person name="Hansen K."/>
            <person name="Harris S.D."/>
            <person name="Heinekamp T."/>
            <person name="Helmstaedt K."/>
            <person name="Henrissat B."/>
            <person name="Hofmann G."/>
            <person name="Homan T."/>
            <person name="Horio T."/>
            <person name="Horiuchi H."/>
            <person name="James S."/>
            <person name="Jones M."/>
            <person name="Karaffa L."/>
            <person name="Karanyi Z."/>
            <person name="Kato M."/>
            <person name="Keller N."/>
            <person name="Kelly D.E."/>
            <person name="Kiel J.A."/>
            <person name="Kim J.M."/>
            <person name="van der Klei I.J."/>
            <person name="Klis F.M."/>
            <person name="Kovalchuk A."/>
            <person name="Krasevec N."/>
            <person name="Kubicek C.P."/>
            <person name="Liu B."/>
            <person name="Maccabe A."/>
            <person name="Meyer V."/>
            <person name="Mirabito P."/>
            <person name="Miskei M."/>
            <person name="Mos M."/>
            <person name="Mullins J."/>
            <person name="Nelson D.R."/>
            <person name="Nielsen J."/>
            <person name="Oakley B.R."/>
            <person name="Osmani S.A."/>
            <person name="Pakula T."/>
            <person name="Paszewski A."/>
            <person name="Paulsen I."/>
            <person name="Pilsyk S."/>
            <person name="Pocsi I."/>
            <person name="Punt P.J."/>
            <person name="Ram A.F."/>
            <person name="Ren Q."/>
            <person name="Robellet X."/>
            <person name="Robson G."/>
            <person name="Seiboth B."/>
            <person name="van Solingen P."/>
            <person name="Specht T."/>
            <person name="Sun J."/>
            <person name="Taheri-Talesh N."/>
            <person name="Takeshita N."/>
            <person name="Ussery D."/>
            <person name="vanKuyk P.A."/>
            <person name="Visser H."/>
            <person name="van de Vondervoort P.J."/>
            <person name="de Vries R.P."/>
            <person name="Walton J."/>
            <person name="Xiang X."/>
            <person name="Xiong Y."/>
            <person name="Zeng A.P."/>
            <person name="Brandt B.W."/>
            <person name="Cornell M.J."/>
            <person name="van den Hondel C.A."/>
            <person name="Visser J."/>
            <person name="Oliver S.G."/>
            <person name="Turner G."/>
        </authorList>
    </citation>
    <scope>GENOME REANNOTATION</scope>
    <source>
        <strain evidence="4">FGSC A4 / ATCC 38163 / CBS 112.46 / NRRL 194 / M139</strain>
    </source>
</reference>
<name>Q5B125_EMENI</name>
<dbReference type="EMBL" id="BN001305">
    <property type="protein sequence ID" value="CBF81270.1"/>
    <property type="molecule type" value="Genomic_DNA"/>
</dbReference>
<dbReference type="InterPro" id="IPR036305">
    <property type="entry name" value="RGS_sf"/>
</dbReference>
<dbReference type="GO" id="GO:0034599">
    <property type="term" value="P:cellular response to oxidative stress"/>
    <property type="evidence" value="ECO:0000315"/>
    <property type="project" value="AspGD"/>
</dbReference>
<accession>C8VFI4</accession>
<dbReference type="GO" id="GO:0007186">
    <property type="term" value="P:G protein-coupled receptor signaling pathway"/>
    <property type="evidence" value="ECO:0000316"/>
    <property type="project" value="AspGD"/>
</dbReference>
<feature type="compositionally biased region" description="Low complexity" evidence="1">
    <location>
        <begin position="280"/>
        <end position="302"/>
    </location>
</feature>
<evidence type="ECO:0000313" key="3">
    <source>
        <dbReference type="EMBL" id="CBF81270.1"/>
    </source>
</evidence>
<organism evidence="3 4">
    <name type="scientific">Emericella nidulans (strain FGSC A4 / ATCC 38163 / CBS 112.46 / NRRL 194 / M139)</name>
    <name type="common">Aspergillus nidulans</name>
    <dbReference type="NCBI Taxonomy" id="227321"/>
    <lineage>
        <taxon>Eukaryota</taxon>
        <taxon>Fungi</taxon>
        <taxon>Dikarya</taxon>
        <taxon>Ascomycota</taxon>
        <taxon>Pezizomycotina</taxon>
        <taxon>Eurotiomycetes</taxon>
        <taxon>Eurotiomycetidae</taxon>
        <taxon>Eurotiales</taxon>
        <taxon>Aspergillaceae</taxon>
        <taxon>Aspergillus</taxon>
        <taxon>Aspergillus subgen. Nidulantes</taxon>
    </lineage>
</organism>
<dbReference type="PROSITE" id="PS50132">
    <property type="entry name" value="RGS"/>
    <property type="match status" value="1"/>
</dbReference>
<dbReference type="CDD" id="cd07440">
    <property type="entry name" value="RGS"/>
    <property type="match status" value="1"/>
</dbReference>
<dbReference type="InterPro" id="IPR044926">
    <property type="entry name" value="RGS_subdomain_2"/>
</dbReference>
<dbReference type="eggNOG" id="ENOG502RY0F">
    <property type="taxonomic scope" value="Eukaryota"/>
</dbReference>
<evidence type="ECO:0000313" key="4">
    <source>
        <dbReference type="Proteomes" id="UP000000560"/>
    </source>
</evidence>
<evidence type="ECO:0000259" key="2">
    <source>
        <dbReference type="PROSITE" id="PS50132"/>
    </source>
</evidence>
<dbReference type="VEuPathDB" id="FungiDB:AN5755"/>
<feature type="domain" description="RGS" evidence="2">
    <location>
        <begin position="80"/>
        <end position="195"/>
    </location>
</feature>
<dbReference type="SUPFAM" id="SSF48097">
    <property type="entry name" value="Regulator of G-protein signaling, RGS"/>
    <property type="match status" value="1"/>
</dbReference>
<keyword evidence="4" id="KW-1185">Reference proteome</keyword>
<reference evidence="4" key="1">
    <citation type="journal article" date="2005" name="Nature">
        <title>Sequencing of Aspergillus nidulans and comparative analysis with A. fumigatus and A. oryzae.</title>
        <authorList>
            <person name="Galagan J.E."/>
            <person name="Calvo S.E."/>
            <person name="Cuomo C."/>
            <person name="Ma L.J."/>
            <person name="Wortman J.R."/>
            <person name="Batzoglou S."/>
            <person name="Lee S.I."/>
            <person name="Basturkmen M."/>
            <person name="Spevak C.C."/>
            <person name="Clutterbuck J."/>
            <person name="Kapitonov V."/>
            <person name="Jurka J."/>
            <person name="Scazzocchio C."/>
            <person name="Farman M."/>
            <person name="Butler J."/>
            <person name="Purcell S."/>
            <person name="Harris S."/>
            <person name="Braus G.H."/>
            <person name="Draht O."/>
            <person name="Busch S."/>
            <person name="D'Enfert C."/>
            <person name="Bouchier C."/>
            <person name="Goldman G.H."/>
            <person name="Bell-Pedersen D."/>
            <person name="Griffiths-Jones S."/>
            <person name="Doonan J.H."/>
            <person name="Yu J."/>
            <person name="Vienken K."/>
            <person name="Pain A."/>
            <person name="Freitag M."/>
            <person name="Selker E.U."/>
            <person name="Archer D.B."/>
            <person name="Penalva M.A."/>
            <person name="Oakley B.R."/>
            <person name="Momany M."/>
            <person name="Tanaka T."/>
            <person name="Kumagai T."/>
            <person name="Asai K."/>
            <person name="Machida M."/>
            <person name="Nierman W.C."/>
            <person name="Denning D.W."/>
            <person name="Caddick M."/>
            <person name="Hynes M."/>
            <person name="Paoletti M."/>
            <person name="Fischer R."/>
            <person name="Miller B."/>
            <person name="Dyer P."/>
            <person name="Sachs M.S."/>
            <person name="Osmani S.A."/>
            <person name="Birren B.W."/>
        </authorList>
    </citation>
    <scope>NUCLEOTIDE SEQUENCE [LARGE SCALE GENOMIC DNA]</scope>
    <source>
        <strain evidence="4">FGSC A4 / ATCC 38163 / CBS 112.46 / NRRL 194 / M139</strain>
    </source>
</reference>
<proteinExistence type="predicted"/>
<feature type="compositionally biased region" description="Pro residues" evidence="1">
    <location>
        <begin position="311"/>
        <end position="320"/>
    </location>
</feature>
<feature type="region of interest" description="Disordered" evidence="1">
    <location>
        <begin position="1"/>
        <end position="50"/>
    </location>
</feature>
<dbReference type="FunCoup" id="Q5B125">
    <property type="interactions" value="67"/>
</dbReference>
<dbReference type="Proteomes" id="UP000000560">
    <property type="component" value="Chromosome V"/>
</dbReference>
<gene>
    <name evidence="3" type="primary">rgsA</name>
    <name evidence="3" type="ORF">ANIA_05755</name>
</gene>
<feature type="compositionally biased region" description="Low complexity" evidence="1">
    <location>
        <begin position="248"/>
        <end position="267"/>
    </location>
</feature>
<dbReference type="InParanoid" id="Q5B125"/>
<dbReference type="Gene3D" id="1.10.167.10">
    <property type="entry name" value="Regulator of G-protein Signalling 4, domain 2"/>
    <property type="match status" value="1"/>
</dbReference>
<dbReference type="SMART" id="SM00315">
    <property type="entry name" value="RGS"/>
    <property type="match status" value="1"/>
</dbReference>
<sequence length="362" mass="39299">MLKKKSSHPPLLFWHSSPTSTPELSPTSSSSDTESDEDMDASGSRPLSLAVPQGTFCPMRPTLDEVLANTAPAPYTLGAFMAYLSQNHCLETLEFTLDAKRYRETYNELSRQLGQFPIEADCSESRHLRMLWQRLLSAYILPGSPREINVSSEVRDDILRHANSSIPPPPSMLDAAVKLVHDLMEESIFMPFLNAHSSSAHVYPLSEPLFSQDDGGVTIVSNPSLDEHAVKRVRSKGGRLSPRQSRELGSPISSSPPSSLSRSNFSLNAVTSLGKSSHRSSNQPSSASGESGSAGLSDDSGSMQSSAGEPMTPPTTPPSSEPSMQTGSPKNRMDNPWKKMGMKLGFKRRGGGSQSMRLPHEE</sequence>
<dbReference type="Pfam" id="PF00615">
    <property type="entry name" value="RGS"/>
    <property type="match status" value="1"/>
</dbReference>
<dbReference type="KEGG" id="ani:ANIA_05755"/>
<dbReference type="OrthoDB" id="10266999at2759"/>
<dbReference type="OMA" id="ECAYVLM"/>
<feature type="compositionally biased region" description="Low complexity" evidence="1">
    <location>
        <begin position="16"/>
        <end position="32"/>
    </location>
</feature>
<evidence type="ECO:0000256" key="1">
    <source>
        <dbReference type="SAM" id="MobiDB-lite"/>
    </source>
</evidence>
<protein>
    <submittedName>
        <fullName evidence="3">Regulator of G protein signaling domain protein (AFU_orthologue AFUA_6G06860)</fullName>
    </submittedName>
</protein>
<dbReference type="InterPro" id="IPR016137">
    <property type="entry name" value="RGS"/>
</dbReference>
<dbReference type="STRING" id="227321.Q5B125"/>
<dbReference type="PANTHER" id="PTHR10845">
    <property type="entry name" value="REGULATOR OF G PROTEIN SIGNALING"/>
    <property type="match status" value="1"/>
</dbReference>
<dbReference type="FunFam" id="1.10.167.10:FF:000050">
    <property type="entry name" value="Regulator of G protein signaling domain protein (AFU_orthologue AFUA_6G06860)"/>
    <property type="match status" value="1"/>
</dbReference>
<dbReference type="HOGENOM" id="CLU_037891_1_0_1"/>
<dbReference type="GeneID" id="2872047"/>
<dbReference type="GO" id="GO:0034605">
    <property type="term" value="P:cellular response to heat"/>
    <property type="evidence" value="ECO:0000315"/>
    <property type="project" value="AspGD"/>
</dbReference>